<evidence type="ECO:0000313" key="1">
    <source>
        <dbReference type="EMBL" id="GID60440.1"/>
    </source>
</evidence>
<reference evidence="1 2" key="1">
    <citation type="submission" date="2021-01" db="EMBL/GenBank/DDBJ databases">
        <title>Whole genome shotgun sequence of Actinoplanes couchii NBRC 106145.</title>
        <authorList>
            <person name="Komaki H."/>
            <person name="Tamura T."/>
        </authorList>
    </citation>
    <scope>NUCLEOTIDE SEQUENCE [LARGE SCALE GENOMIC DNA]</scope>
    <source>
        <strain evidence="1 2">NBRC 106145</strain>
    </source>
</reference>
<name>A0ABQ3XPN8_9ACTN</name>
<evidence type="ECO:0008006" key="3">
    <source>
        <dbReference type="Google" id="ProtNLM"/>
    </source>
</evidence>
<gene>
    <name evidence="1" type="ORF">Aco03nite_088440</name>
</gene>
<accession>A0ABQ3XPN8</accession>
<dbReference type="Proteomes" id="UP000612282">
    <property type="component" value="Unassembled WGS sequence"/>
</dbReference>
<comment type="caution">
    <text evidence="1">The sequence shown here is derived from an EMBL/GenBank/DDBJ whole genome shotgun (WGS) entry which is preliminary data.</text>
</comment>
<organism evidence="1 2">
    <name type="scientific">Actinoplanes couchii</name>
    <dbReference type="NCBI Taxonomy" id="403638"/>
    <lineage>
        <taxon>Bacteria</taxon>
        <taxon>Bacillati</taxon>
        <taxon>Actinomycetota</taxon>
        <taxon>Actinomycetes</taxon>
        <taxon>Micromonosporales</taxon>
        <taxon>Micromonosporaceae</taxon>
        <taxon>Actinoplanes</taxon>
    </lineage>
</organism>
<protein>
    <recommendedName>
        <fullName evidence="3">Serine/threonine protein kinase</fullName>
    </recommendedName>
</protein>
<sequence length="245" mass="26320">MATVAGVLVAVYFGFRPAPPAAVFTPAPTDHLPCWQGDGNPAGIVCGDHNNLEINRESPAGTTRVLPRITVPVDRDETDTTTRWQAWSPRGGLAATTRAAGDETTTAVRVVTTAVLPPEKQRPDPARAPAGRPVETGGVTGFVKPAFFLAIERGGRLVRAASKDAADLRLKWWWLTPLNGAGVAAPDPVLSCARAQFRPEQVSVTPRAVDDLCVRSRRGEVHRLRVVPRPDLARTYPFTVRLVAG</sequence>
<keyword evidence="2" id="KW-1185">Reference proteome</keyword>
<proteinExistence type="predicted"/>
<evidence type="ECO:0000313" key="2">
    <source>
        <dbReference type="Proteomes" id="UP000612282"/>
    </source>
</evidence>
<dbReference type="EMBL" id="BOMG01000108">
    <property type="protein sequence ID" value="GID60440.1"/>
    <property type="molecule type" value="Genomic_DNA"/>
</dbReference>